<evidence type="ECO:0000256" key="1">
    <source>
        <dbReference type="SAM" id="MobiDB-lite"/>
    </source>
</evidence>
<comment type="caution">
    <text evidence="2">The sequence shown here is derived from an EMBL/GenBank/DDBJ whole genome shotgun (WGS) entry which is preliminary data.</text>
</comment>
<dbReference type="AlphaFoldDB" id="A0A7J6Q8K5"/>
<evidence type="ECO:0000313" key="2">
    <source>
        <dbReference type="EMBL" id="KAF4704016.1"/>
    </source>
</evidence>
<keyword evidence="3" id="KW-1185">Reference proteome</keyword>
<feature type="compositionally biased region" description="Polar residues" evidence="1">
    <location>
        <begin position="185"/>
        <end position="202"/>
    </location>
</feature>
<proteinExistence type="predicted"/>
<organism evidence="2 3">
    <name type="scientific">Perkinsus olseni</name>
    <name type="common">Perkinsus atlanticus</name>
    <dbReference type="NCBI Taxonomy" id="32597"/>
    <lineage>
        <taxon>Eukaryota</taxon>
        <taxon>Sar</taxon>
        <taxon>Alveolata</taxon>
        <taxon>Perkinsozoa</taxon>
        <taxon>Perkinsea</taxon>
        <taxon>Perkinsida</taxon>
        <taxon>Perkinsidae</taxon>
        <taxon>Perkinsus</taxon>
    </lineage>
</organism>
<dbReference type="Proteomes" id="UP000553632">
    <property type="component" value="Unassembled WGS sequence"/>
</dbReference>
<name>A0A7J6Q8K5_PEROL</name>
<protein>
    <submittedName>
        <fullName evidence="2">Uncharacterized protein</fullName>
    </submittedName>
</protein>
<feature type="non-terminal residue" evidence="2">
    <location>
        <position position="1"/>
    </location>
</feature>
<evidence type="ECO:0000313" key="3">
    <source>
        <dbReference type="Proteomes" id="UP000553632"/>
    </source>
</evidence>
<reference evidence="2 3" key="1">
    <citation type="submission" date="2020-04" db="EMBL/GenBank/DDBJ databases">
        <title>Perkinsus olseni comparative genomics.</title>
        <authorList>
            <person name="Bogema D.R."/>
        </authorList>
    </citation>
    <scope>NUCLEOTIDE SEQUENCE [LARGE SCALE GENOMIC DNA]</scope>
    <source>
        <strain evidence="2 3">ATCC PRA-207</strain>
    </source>
</reference>
<sequence>MEALEGQALATLWSDYEQTARARLEGWQERRDASAQRWADAKHSLRGGWQDEALLSAESSDAEDRQELPSSASAAGLEAACDDHHGVAIEEGGTTLEEPASLGGLLDGTQIWEALTGGLAVWDLHHRGASDRIGEVLRMAAEKGQALETEEADLDVEEGVTTYVPQGHESQSSGVLIPQDPPQSGCYSESSPTGAKADTSQTISREDLSMEVVDVVRPALPSQGTEAIAPLPKEVPQSAWASSQVRRRELSCMLQEDALVTAQVPLRHQLSASIANGSSTSEAGPSPPRLLLNTLACSALEAQQRELSYERRAMEGADQAARAWHQRQHAERVLMTIADDQSAAHRMEDRREVEGRRMLRAMHESRAHRIHLKALQRNRDAMVVEDSAGRQRRESLWMAQEERPSSWWRSADRAVTVMARAVRERRAEVAVPHRLQQTPCCTRYADWPHSESKPVGGAIGIEAIA</sequence>
<dbReference type="EMBL" id="JABANO010035109">
    <property type="protein sequence ID" value="KAF4704016.1"/>
    <property type="molecule type" value="Genomic_DNA"/>
</dbReference>
<feature type="region of interest" description="Disordered" evidence="1">
    <location>
        <begin position="166"/>
        <end position="202"/>
    </location>
</feature>
<accession>A0A7J6Q8K5</accession>
<gene>
    <name evidence="2" type="ORF">FOZ63_006644</name>
</gene>